<sequence>MKDDLKAKKHVKSATKEGIVMMALLQMLQNAGGKMEKKAAKNMLPQTDDRISDEMIQEEKVSKKTGTTYRPFNFIFNFAVKRLQLFDCIENSRGKFLILTEKGMELDLSQTNGEKIRSATEKLMNELSEKNKKKKETQKLVENPKNRVVDPEPEDDDSDDISDSTESWKEELKVQLRKMDPSKFEKFSRRLIQEMGAQIDDEIGVKLSQDHGLDGYAYFVSDELRTTRVAIQSKRYNNQVGDKYIRDFRGSIQNGTDYGILITTDYFTPAAVKEAKDPSKSTPITLLDLDDVVDLVEKHQLFVKRVETYELGDFYFE</sequence>
<dbReference type="RefSeq" id="WP_168778968.1">
    <property type="nucleotide sequence ID" value="NZ_BOJU01000004.1"/>
</dbReference>
<feature type="domain" description="Restriction endonuclease type IV Mrr" evidence="3">
    <location>
        <begin position="176"/>
        <end position="295"/>
    </location>
</feature>
<accession>A0ABM9MXT2</accession>
<dbReference type="InterPro" id="IPR011856">
    <property type="entry name" value="tRNA_endonuc-like_dom_sf"/>
</dbReference>
<reference evidence="4 5" key="1">
    <citation type="submission" date="2023-10" db="EMBL/GenBank/DDBJ databases">
        <authorList>
            <person name="Botero Cardona J."/>
        </authorList>
    </citation>
    <scope>NUCLEOTIDE SEQUENCE [LARGE SCALE GENOMIC DNA]</scope>
    <source>
        <strain evidence="4 5">R-53137</strain>
    </source>
</reference>
<feature type="region of interest" description="Disordered" evidence="2">
    <location>
        <begin position="127"/>
        <end position="165"/>
    </location>
</feature>
<keyword evidence="1" id="KW-0378">Hydrolase</keyword>
<dbReference type="InterPro" id="IPR052906">
    <property type="entry name" value="Type_IV_Methyl-Rstrct_Enzyme"/>
</dbReference>
<dbReference type="InterPro" id="IPR007560">
    <property type="entry name" value="Restrct_endonuc_IV_Mrr"/>
</dbReference>
<feature type="compositionally biased region" description="Basic and acidic residues" evidence="2">
    <location>
        <begin position="137"/>
        <end position="150"/>
    </location>
</feature>
<evidence type="ECO:0000313" key="5">
    <source>
        <dbReference type="Proteomes" id="UP001314262"/>
    </source>
</evidence>
<dbReference type="Proteomes" id="UP001314262">
    <property type="component" value="Unassembled WGS sequence"/>
</dbReference>
<dbReference type="PANTHER" id="PTHR30015">
    <property type="entry name" value="MRR RESTRICTION SYSTEM PROTEIN"/>
    <property type="match status" value="1"/>
</dbReference>
<organism evidence="4 5">
    <name type="scientific">Fructobacillus tropaeoli</name>
    <dbReference type="NCBI Taxonomy" id="709323"/>
    <lineage>
        <taxon>Bacteria</taxon>
        <taxon>Bacillati</taxon>
        <taxon>Bacillota</taxon>
        <taxon>Bacilli</taxon>
        <taxon>Lactobacillales</taxon>
        <taxon>Lactobacillaceae</taxon>
        <taxon>Fructobacillus</taxon>
    </lineage>
</organism>
<dbReference type="EMBL" id="CAUZLT010000004">
    <property type="protein sequence ID" value="CAK1247620.1"/>
    <property type="molecule type" value="Genomic_DNA"/>
</dbReference>
<dbReference type="Pfam" id="PF04471">
    <property type="entry name" value="Mrr_cat"/>
    <property type="match status" value="1"/>
</dbReference>
<dbReference type="Gene3D" id="3.40.1350.10">
    <property type="match status" value="1"/>
</dbReference>
<dbReference type="SUPFAM" id="SSF52980">
    <property type="entry name" value="Restriction endonuclease-like"/>
    <property type="match status" value="1"/>
</dbReference>
<keyword evidence="4" id="KW-0540">Nuclease</keyword>
<dbReference type="PANTHER" id="PTHR30015:SF7">
    <property type="entry name" value="TYPE IV METHYL-DIRECTED RESTRICTION ENZYME ECOKMRR"/>
    <property type="match status" value="1"/>
</dbReference>
<keyword evidence="5" id="KW-1185">Reference proteome</keyword>
<protein>
    <submittedName>
        <fullName evidence="4">Restriction endonuclease Mrr (Mrr)</fullName>
    </submittedName>
</protein>
<name>A0ABM9MXT2_9LACO</name>
<comment type="caution">
    <text evidence="4">The sequence shown here is derived from an EMBL/GenBank/DDBJ whole genome shotgun (WGS) entry which is preliminary data.</text>
</comment>
<evidence type="ECO:0000259" key="3">
    <source>
        <dbReference type="Pfam" id="PF04471"/>
    </source>
</evidence>
<feature type="compositionally biased region" description="Acidic residues" evidence="2">
    <location>
        <begin position="151"/>
        <end position="163"/>
    </location>
</feature>
<keyword evidence="4" id="KW-0255">Endonuclease</keyword>
<evidence type="ECO:0000256" key="2">
    <source>
        <dbReference type="SAM" id="MobiDB-lite"/>
    </source>
</evidence>
<dbReference type="InterPro" id="IPR011335">
    <property type="entry name" value="Restrct_endonuc-II-like"/>
</dbReference>
<gene>
    <name evidence="4" type="ORF">R53137_KAKDMLNK_01133</name>
</gene>
<proteinExistence type="predicted"/>
<evidence type="ECO:0000256" key="1">
    <source>
        <dbReference type="ARBA" id="ARBA00022801"/>
    </source>
</evidence>
<evidence type="ECO:0000313" key="4">
    <source>
        <dbReference type="EMBL" id="CAK1247620.1"/>
    </source>
</evidence>
<dbReference type="GO" id="GO:0004519">
    <property type="term" value="F:endonuclease activity"/>
    <property type="evidence" value="ECO:0007669"/>
    <property type="project" value="UniProtKB-KW"/>
</dbReference>